<comment type="caution">
    <text evidence="2">The sequence shown here is derived from an EMBL/GenBank/DDBJ whole genome shotgun (WGS) entry which is preliminary data.</text>
</comment>
<reference evidence="2 3" key="1">
    <citation type="journal article" date="2019" name="Sci. Rep.">
        <title>Orb-weaving spider Araneus ventricosus genome elucidates the spidroin gene catalogue.</title>
        <authorList>
            <person name="Kono N."/>
            <person name="Nakamura H."/>
            <person name="Ohtoshi R."/>
            <person name="Moran D.A.P."/>
            <person name="Shinohara A."/>
            <person name="Yoshida Y."/>
            <person name="Fujiwara M."/>
            <person name="Mori M."/>
            <person name="Tomita M."/>
            <person name="Arakawa K."/>
        </authorList>
    </citation>
    <scope>NUCLEOTIDE SEQUENCE [LARGE SCALE GENOMIC DNA]</scope>
</reference>
<protein>
    <submittedName>
        <fullName evidence="2">Uncharacterized protein</fullName>
    </submittedName>
</protein>
<dbReference type="Proteomes" id="UP000499080">
    <property type="component" value="Unassembled WGS sequence"/>
</dbReference>
<dbReference type="EMBL" id="BGPR01001001">
    <property type="protein sequence ID" value="GBM42645.1"/>
    <property type="molecule type" value="Genomic_DNA"/>
</dbReference>
<name>A0A4Y2FQA2_ARAVE</name>
<keyword evidence="1" id="KW-1133">Transmembrane helix</keyword>
<keyword evidence="3" id="KW-1185">Reference proteome</keyword>
<keyword evidence="1" id="KW-0812">Transmembrane</keyword>
<proteinExistence type="predicted"/>
<accession>A0A4Y2FQA2</accession>
<feature type="transmembrane region" description="Helical" evidence="1">
    <location>
        <begin position="24"/>
        <end position="44"/>
    </location>
</feature>
<gene>
    <name evidence="2" type="ORF">AVEN_221757_1</name>
</gene>
<keyword evidence="1" id="KW-0472">Membrane</keyword>
<dbReference type="AlphaFoldDB" id="A0A4Y2FQA2"/>
<sequence>MDDRRACVNRNCSSSFQTRGFGPSHMYVCMCVFIADVSLLSHIFRACVNKGKGMNSVGLASACQLCRPLLSPYTSFGVGGPNSSIEGARVKVNVVLDGSSILISDGLEWTERCFPFAIFPSISIRLFPHLPFEDETAGGGSNERWTIRPSRWGLFNQLSSC</sequence>
<evidence type="ECO:0000256" key="1">
    <source>
        <dbReference type="SAM" id="Phobius"/>
    </source>
</evidence>
<evidence type="ECO:0000313" key="3">
    <source>
        <dbReference type="Proteomes" id="UP000499080"/>
    </source>
</evidence>
<organism evidence="2 3">
    <name type="scientific">Araneus ventricosus</name>
    <name type="common">Orbweaver spider</name>
    <name type="synonym">Epeira ventricosa</name>
    <dbReference type="NCBI Taxonomy" id="182803"/>
    <lineage>
        <taxon>Eukaryota</taxon>
        <taxon>Metazoa</taxon>
        <taxon>Ecdysozoa</taxon>
        <taxon>Arthropoda</taxon>
        <taxon>Chelicerata</taxon>
        <taxon>Arachnida</taxon>
        <taxon>Araneae</taxon>
        <taxon>Araneomorphae</taxon>
        <taxon>Entelegynae</taxon>
        <taxon>Araneoidea</taxon>
        <taxon>Araneidae</taxon>
        <taxon>Araneus</taxon>
    </lineage>
</organism>
<evidence type="ECO:0000313" key="2">
    <source>
        <dbReference type="EMBL" id="GBM42645.1"/>
    </source>
</evidence>